<evidence type="ECO:0000313" key="2">
    <source>
        <dbReference type="EMBL" id="KAA8500889.1"/>
    </source>
</evidence>
<dbReference type="EMBL" id="VMSO01000015">
    <property type="protein sequence ID" value="KAA8500889.1"/>
    <property type="molecule type" value="Genomic_DNA"/>
</dbReference>
<keyword evidence="3" id="KW-1185">Reference proteome</keyword>
<evidence type="ECO:0000313" key="3">
    <source>
        <dbReference type="Proteomes" id="UP000322025"/>
    </source>
</evidence>
<dbReference type="AlphaFoldDB" id="A0A5M9HZH1"/>
<proteinExistence type="predicted"/>
<accession>A0A5M9HZH1</accession>
<comment type="caution">
    <text evidence="2">The sequence shown here is derived from an EMBL/GenBank/DDBJ whole genome shotgun (WGS) entry which is preliminary data.</text>
</comment>
<protein>
    <submittedName>
        <fullName evidence="2">Uncharacterized protein</fullName>
    </submittedName>
</protein>
<organism evidence="2 3">
    <name type="scientific">Mediterraneibacter catenae</name>
    <dbReference type="NCBI Taxonomy" id="2594882"/>
    <lineage>
        <taxon>Bacteria</taxon>
        <taxon>Bacillati</taxon>
        <taxon>Bacillota</taxon>
        <taxon>Clostridia</taxon>
        <taxon>Lachnospirales</taxon>
        <taxon>Lachnospiraceae</taxon>
        <taxon>Mediterraneibacter</taxon>
    </lineage>
</organism>
<sequence>MHREKMAGVNLRDGIMEVAFEQWTERTGRVPVGSNVFPRYRETVSEDRHSAAKAVRKRNSRTG</sequence>
<dbReference type="Proteomes" id="UP000322025">
    <property type="component" value="Unassembled WGS sequence"/>
</dbReference>
<name>A0A5M9HZH1_9FIRM</name>
<feature type="compositionally biased region" description="Basic residues" evidence="1">
    <location>
        <begin position="54"/>
        <end position="63"/>
    </location>
</feature>
<evidence type="ECO:0000256" key="1">
    <source>
        <dbReference type="SAM" id="MobiDB-lite"/>
    </source>
</evidence>
<feature type="region of interest" description="Disordered" evidence="1">
    <location>
        <begin position="43"/>
        <end position="63"/>
    </location>
</feature>
<gene>
    <name evidence="2" type="ORF">FNY66_11370</name>
</gene>
<reference evidence="2" key="1">
    <citation type="submission" date="2019-07" db="EMBL/GenBank/DDBJ databases">
        <authorList>
            <person name="Wongkuna S."/>
            <person name="Scaria J."/>
        </authorList>
    </citation>
    <scope>NUCLEOTIDE SEQUENCE [LARGE SCALE GENOMIC DNA]</scope>
    <source>
        <strain evidence="2">SW178</strain>
    </source>
</reference>